<evidence type="ECO:0000313" key="1">
    <source>
        <dbReference type="EMBL" id="CZR53541.1"/>
    </source>
</evidence>
<dbReference type="InterPro" id="IPR052895">
    <property type="entry name" value="HetReg/Transcr_Mod"/>
</dbReference>
<protein>
    <recommendedName>
        <fullName evidence="3">Heterokaryon incompatibility domain-containing protein</fullName>
    </recommendedName>
</protein>
<evidence type="ECO:0008006" key="3">
    <source>
        <dbReference type="Google" id="ProtNLM"/>
    </source>
</evidence>
<keyword evidence="2" id="KW-1185">Reference proteome</keyword>
<sequence length="262" mass="29746">MMHFSRYQATDPRDKVFAILGLVTDDLDIEEWIDYDKTPGQVYTKIAKYILSRKEDGLALLALAGVGHARKLNGLPTWVPDWSKPPSGIPLDSFSVRYNASEGRKCDEEILLDHDLDIIRLIGAKVDTVKVVVKAHIDKKSSMDDKTCFSQRQSRCHAKKHFGELLLETEQPKTGQRLHHLLRTFAVHRGFFLIFLSVRTSTPLPSWTVAPAAFPSEFRTVLELFLNPSLLEKANSDPSMGSDFLDGMLEFFQCFIADIYWS</sequence>
<name>A0A1L7WL90_9HELO</name>
<dbReference type="PANTHER" id="PTHR24148:SF64">
    <property type="entry name" value="HETEROKARYON INCOMPATIBILITY DOMAIN-CONTAINING PROTEIN"/>
    <property type="match status" value="1"/>
</dbReference>
<dbReference type="OrthoDB" id="2157530at2759"/>
<proteinExistence type="predicted"/>
<dbReference type="Proteomes" id="UP000184330">
    <property type="component" value="Unassembled WGS sequence"/>
</dbReference>
<organism evidence="1 2">
    <name type="scientific">Phialocephala subalpina</name>
    <dbReference type="NCBI Taxonomy" id="576137"/>
    <lineage>
        <taxon>Eukaryota</taxon>
        <taxon>Fungi</taxon>
        <taxon>Dikarya</taxon>
        <taxon>Ascomycota</taxon>
        <taxon>Pezizomycotina</taxon>
        <taxon>Leotiomycetes</taxon>
        <taxon>Helotiales</taxon>
        <taxon>Mollisiaceae</taxon>
        <taxon>Phialocephala</taxon>
        <taxon>Phialocephala fortinii species complex</taxon>
    </lineage>
</organism>
<gene>
    <name evidence="1" type="ORF">PAC_03420</name>
</gene>
<reference evidence="1 2" key="1">
    <citation type="submission" date="2016-03" db="EMBL/GenBank/DDBJ databases">
        <authorList>
            <person name="Ploux O."/>
        </authorList>
    </citation>
    <scope>NUCLEOTIDE SEQUENCE [LARGE SCALE GENOMIC DNA]</scope>
    <source>
        <strain evidence="1 2">UAMH 11012</strain>
    </source>
</reference>
<dbReference type="STRING" id="576137.A0A1L7WL90"/>
<dbReference type="AlphaFoldDB" id="A0A1L7WL90"/>
<evidence type="ECO:0000313" key="2">
    <source>
        <dbReference type="Proteomes" id="UP000184330"/>
    </source>
</evidence>
<accession>A0A1L7WL90</accession>
<dbReference type="PANTHER" id="PTHR24148">
    <property type="entry name" value="ANKYRIN REPEAT DOMAIN-CONTAINING PROTEIN 39 HOMOLOG-RELATED"/>
    <property type="match status" value="1"/>
</dbReference>
<dbReference type="EMBL" id="FJOG01000004">
    <property type="protein sequence ID" value="CZR53541.1"/>
    <property type="molecule type" value="Genomic_DNA"/>
</dbReference>